<comment type="caution">
    <text evidence="3">The sequence shown here is derived from an EMBL/GenBank/DDBJ whole genome shotgun (WGS) entry which is preliminary data.</text>
</comment>
<dbReference type="InterPro" id="IPR028217">
    <property type="entry name" value="Rsa3_C"/>
</dbReference>
<feature type="compositionally biased region" description="Basic residues" evidence="1">
    <location>
        <begin position="1"/>
        <end position="10"/>
    </location>
</feature>
<sequence>MNRFRSRQSKNIRNSKQLTKPSIKNVQSTPSHQIKKGSTSYYNKSNKSKPFIPNPQNELSSETGKKQSYKSNSISTPPIRKTYKRSLRKSWLQIPNNNNDNRSVKEEVDKVKFPLLSNSKNGDIRQENNKDEIMVVDLHNSRMKVPSSSLPSSSSSSPSSSEDELENGDEQQQQQQQQQDSDFKVSNIQSKNGETSIMMEEDDGQIIEESNLLNVNEKMEDIMNSNFEEIDGTESENNCISDQDEESDESEESEESESSESSENESENEDITTEASTSLNGEQKYSQEQELLKNMISKDKKEIRDQEPIPLLSRPNAAKQFRDYYMAQMTRAFGDELDIIRKEPHFDRNKIEILKESLESGIDFFSDVAKELALASQNNKNKS</sequence>
<dbReference type="Pfam" id="PF14615">
    <property type="entry name" value="Rsa3"/>
    <property type="match status" value="1"/>
</dbReference>
<dbReference type="Proteomes" id="UP000266861">
    <property type="component" value="Unassembled WGS sequence"/>
</dbReference>
<feature type="compositionally biased region" description="Acidic residues" evidence="1">
    <location>
        <begin position="242"/>
        <end position="272"/>
    </location>
</feature>
<feature type="compositionally biased region" description="Basic and acidic residues" evidence="1">
    <location>
        <begin position="285"/>
        <end position="307"/>
    </location>
</feature>
<feature type="region of interest" description="Disordered" evidence="1">
    <location>
        <begin position="1"/>
        <end position="82"/>
    </location>
</feature>
<gene>
    <name evidence="3" type="ORF">Glove_208g113</name>
</gene>
<name>A0A397ISL1_9GLOM</name>
<feature type="compositionally biased region" description="Low complexity" evidence="1">
    <location>
        <begin position="36"/>
        <end position="49"/>
    </location>
</feature>
<evidence type="ECO:0000259" key="2">
    <source>
        <dbReference type="Pfam" id="PF14615"/>
    </source>
</evidence>
<evidence type="ECO:0000256" key="1">
    <source>
        <dbReference type="SAM" id="MobiDB-lite"/>
    </source>
</evidence>
<feature type="compositionally biased region" description="Low complexity" evidence="1">
    <location>
        <begin position="146"/>
        <end position="160"/>
    </location>
</feature>
<feature type="compositionally biased region" description="Polar residues" evidence="1">
    <location>
        <begin position="184"/>
        <end position="195"/>
    </location>
</feature>
<accession>A0A397ISL1</accession>
<evidence type="ECO:0000313" key="4">
    <source>
        <dbReference type="Proteomes" id="UP000266861"/>
    </source>
</evidence>
<dbReference type="AlphaFoldDB" id="A0A397ISL1"/>
<feature type="region of interest" description="Disordered" evidence="1">
    <location>
        <begin position="142"/>
        <end position="315"/>
    </location>
</feature>
<reference evidence="3 4" key="1">
    <citation type="submission" date="2018-08" db="EMBL/GenBank/DDBJ databases">
        <title>Genome and evolution of the arbuscular mycorrhizal fungus Diversispora epigaea (formerly Glomus versiforme) and its bacterial endosymbionts.</title>
        <authorList>
            <person name="Sun X."/>
            <person name="Fei Z."/>
            <person name="Harrison M."/>
        </authorList>
    </citation>
    <scope>NUCLEOTIDE SEQUENCE [LARGE SCALE GENOMIC DNA]</scope>
    <source>
        <strain evidence="3 4">IT104</strain>
    </source>
</reference>
<dbReference type="EMBL" id="PQFF01000195">
    <property type="protein sequence ID" value="RHZ75943.1"/>
    <property type="molecule type" value="Genomic_DNA"/>
</dbReference>
<evidence type="ECO:0000313" key="3">
    <source>
        <dbReference type="EMBL" id="RHZ75943.1"/>
    </source>
</evidence>
<feature type="compositionally biased region" description="Polar residues" evidence="1">
    <location>
        <begin position="11"/>
        <end position="32"/>
    </location>
</feature>
<dbReference type="STRING" id="1348612.A0A397ISL1"/>
<protein>
    <recommendedName>
        <fullName evidence="2">Ribosome-assembly protein 3 C-terminal domain-containing protein</fullName>
    </recommendedName>
</protein>
<organism evidence="3 4">
    <name type="scientific">Diversispora epigaea</name>
    <dbReference type="NCBI Taxonomy" id="1348612"/>
    <lineage>
        <taxon>Eukaryota</taxon>
        <taxon>Fungi</taxon>
        <taxon>Fungi incertae sedis</taxon>
        <taxon>Mucoromycota</taxon>
        <taxon>Glomeromycotina</taxon>
        <taxon>Glomeromycetes</taxon>
        <taxon>Diversisporales</taxon>
        <taxon>Diversisporaceae</taxon>
        <taxon>Diversispora</taxon>
    </lineage>
</organism>
<keyword evidence="4" id="KW-1185">Reference proteome</keyword>
<proteinExistence type="predicted"/>
<dbReference type="OrthoDB" id="69550at2759"/>
<feature type="compositionally biased region" description="Polar residues" evidence="1">
    <location>
        <begin position="273"/>
        <end position="284"/>
    </location>
</feature>
<feature type="domain" description="Ribosome-assembly protein 3 C-terminal" evidence="2">
    <location>
        <begin position="321"/>
        <end position="366"/>
    </location>
</feature>